<name>A0A9P9WPU6_9PEZI</name>
<dbReference type="AlphaFoldDB" id="A0A9P9WPU6"/>
<comment type="caution">
    <text evidence="1">The sequence shown here is derived from an EMBL/GenBank/DDBJ whole genome shotgun (WGS) entry which is preliminary data.</text>
</comment>
<accession>A0A9P9WPU6</accession>
<keyword evidence="2" id="KW-1185">Reference proteome</keyword>
<protein>
    <submittedName>
        <fullName evidence="1">Uncharacterized protein</fullName>
    </submittedName>
</protein>
<dbReference type="EMBL" id="JAFIMR010000009">
    <property type="protein sequence ID" value="KAI1874371.1"/>
    <property type="molecule type" value="Genomic_DNA"/>
</dbReference>
<proteinExistence type="predicted"/>
<dbReference type="Proteomes" id="UP000829685">
    <property type="component" value="Unassembled WGS sequence"/>
</dbReference>
<evidence type="ECO:0000313" key="1">
    <source>
        <dbReference type="EMBL" id="KAI1874371.1"/>
    </source>
</evidence>
<evidence type="ECO:0000313" key="2">
    <source>
        <dbReference type="Proteomes" id="UP000829685"/>
    </source>
</evidence>
<reference evidence="1" key="1">
    <citation type="submission" date="2021-03" db="EMBL/GenBank/DDBJ databases">
        <title>Revisited historic fungal species revealed as producer of novel bioactive compounds through whole genome sequencing and comparative genomics.</title>
        <authorList>
            <person name="Vignolle G.A."/>
            <person name="Hochenegger N."/>
            <person name="Mach R.L."/>
            <person name="Mach-Aigner A.R."/>
            <person name="Javad Rahimi M."/>
            <person name="Salim K.A."/>
            <person name="Chan C.M."/>
            <person name="Lim L.B.L."/>
            <person name="Cai F."/>
            <person name="Druzhinina I.S."/>
            <person name="U'Ren J.M."/>
            <person name="Derntl C."/>
        </authorList>
    </citation>
    <scope>NUCLEOTIDE SEQUENCE</scope>
    <source>
        <strain evidence="1">TUCIM 5799</strain>
    </source>
</reference>
<sequence>MVVQMRKPALRAPLGVWLVTQEGFSTRRFAREPSHPALHCTAPPAAQQTLGVARNGSMIGERRPGLPPPQDVQVAPISSAHPLVLGACSCSWWTPGELEMGKRASESFL</sequence>
<organism evidence="1 2">
    <name type="scientific">Neoarthrinium moseri</name>
    <dbReference type="NCBI Taxonomy" id="1658444"/>
    <lineage>
        <taxon>Eukaryota</taxon>
        <taxon>Fungi</taxon>
        <taxon>Dikarya</taxon>
        <taxon>Ascomycota</taxon>
        <taxon>Pezizomycotina</taxon>
        <taxon>Sordariomycetes</taxon>
        <taxon>Xylariomycetidae</taxon>
        <taxon>Amphisphaeriales</taxon>
        <taxon>Apiosporaceae</taxon>
        <taxon>Neoarthrinium</taxon>
    </lineage>
</organism>
<gene>
    <name evidence="1" type="ORF">JX265_004579</name>
</gene>